<dbReference type="SMART" id="SM00327">
    <property type="entry name" value="VWA"/>
    <property type="match status" value="1"/>
</dbReference>
<feature type="transmembrane region" description="Helical" evidence="3">
    <location>
        <begin position="12"/>
        <end position="31"/>
    </location>
</feature>
<feature type="compositionally biased region" description="Basic and acidic residues" evidence="2">
    <location>
        <begin position="587"/>
        <end position="596"/>
    </location>
</feature>
<dbReference type="RefSeq" id="WP_303551622.1">
    <property type="nucleotide sequence ID" value="NZ_JAUOPG010000010.1"/>
</dbReference>
<keyword evidence="3" id="KW-0472">Membrane</keyword>
<dbReference type="InterPro" id="IPR036465">
    <property type="entry name" value="vWFA_dom_sf"/>
</dbReference>
<accession>A0AAW7XKP3</accession>
<evidence type="ECO:0000256" key="1">
    <source>
        <dbReference type="PROSITE-ProRule" id="PRU00339"/>
    </source>
</evidence>
<gene>
    <name evidence="5" type="ORF">Q4490_14635</name>
</gene>
<keyword evidence="3" id="KW-1133">Transmembrane helix</keyword>
<feature type="region of interest" description="Disordered" evidence="2">
    <location>
        <begin position="468"/>
        <end position="622"/>
    </location>
</feature>
<evidence type="ECO:0000259" key="4">
    <source>
        <dbReference type="PROSITE" id="PS50234"/>
    </source>
</evidence>
<protein>
    <submittedName>
        <fullName evidence="5">VWA domain-containing protein</fullName>
    </submittedName>
</protein>
<dbReference type="PANTHER" id="PTHR22550:SF14">
    <property type="entry name" value="VWFA DOMAIN-CONTAINING PROTEIN"/>
    <property type="match status" value="1"/>
</dbReference>
<feature type="compositionally biased region" description="Low complexity" evidence="2">
    <location>
        <begin position="525"/>
        <end position="538"/>
    </location>
</feature>
<organism evidence="5 6">
    <name type="scientific">Neptunomonas phycophila</name>
    <dbReference type="NCBI Taxonomy" id="1572645"/>
    <lineage>
        <taxon>Bacteria</taxon>
        <taxon>Pseudomonadati</taxon>
        <taxon>Pseudomonadota</taxon>
        <taxon>Gammaproteobacteria</taxon>
        <taxon>Oceanospirillales</taxon>
        <taxon>Oceanospirillaceae</taxon>
        <taxon>Neptunomonas</taxon>
    </lineage>
</organism>
<evidence type="ECO:0000256" key="3">
    <source>
        <dbReference type="SAM" id="Phobius"/>
    </source>
</evidence>
<keyword evidence="1" id="KW-0802">TPR repeat</keyword>
<feature type="compositionally biased region" description="Low complexity" evidence="2">
    <location>
        <begin position="481"/>
        <end position="518"/>
    </location>
</feature>
<sequence>MFSNSLFASFHFQQPLWLLLFPLLLGMGYLWKRSHEGKDHWSQVCDPELLPILLSQGDQISSSKKGITKGALPVTTLIVSALLAVAAAQPVWKKQPVPAFKQGGAVVIALDLSASMLATDLKPTRLQRARFKIEDLIQRLPDSQIALLVYAGDAFAVTPLTQDTNTILAQLPVMEPSIMPAPGNRADIAIRKASDMLTQAGIQQGNILLVSDEVDPAQVAAQATSVAQQGRTLSILAVGTEQGAPIPTQAGPMKDNSGQVIVARTDVSAMREAAALGGGSAYQLVANDSDITQLVSRFEAERQAATELNQKDAGKVDIWIAEGPWFALLALPFLLPLFRRGFLNVLLPAVFISLMATHVSPVHAGVWQDLWQTPDQQAQEAFKQGDKEAAAQQFLDPRWKQVAEYESSNYEAALNSLTQPETATDWYNRGNILAKMGDVDSAIDAYNNALALLPDFEDAAYNKEQLEKLKEQQKQQKDQQQDSSGQNQQGEAGQQNQEPSNSASEQQNSDQASDSQEQQSDEQPGEASSSSTQASGNSDQQPPQTSENSKAGEEAEGASGEQEPAEPQPASEQSEQALAQQQQASEYLKEQVDKAEQGTQEGSQAAALSDTQPIDESEQARQQLINRIVDDPAGLWRRKFLYQYRQDEPKETGGKTW</sequence>
<feature type="compositionally biased region" description="Polar residues" evidence="2">
    <location>
        <begin position="609"/>
        <end position="622"/>
    </location>
</feature>
<keyword evidence="3" id="KW-0812">Transmembrane</keyword>
<dbReference type="Gene3D" id="1.25.40.10">
    <property type="entry name" value="Tetratricopeptide repeat domain"/>
    <property type="match status" value="1"/>
</dbReference>
<reference evidence="5" key="1">
    <citation type="submission" date="2023-07" db="EMBL/GenBank/DDBJ databases">
        <title>Genome content predicts the carbon catabolic preferences of heterotrophic bacteria.</title>
        <authorList>
            <person name="Gralka M."/>
        </authorList>
    </citation>
    <scope>NUCLEOTIDE SEQUENCE</scope>
    <source>
        <strain evidence="5">I2M16</strain>
    </source>
</reference>
<evidence type="ECO:0000313" key="5">
    <source>
        <dbReference type="EMBL" id="MDO6454806.1"/>
    </source>
</evidence>
<dbReference type="Pfam" id="PF00515">
    <property type="entry name" value="TPR_1"/>
    <property type="match status" value="1"/>
</dbReference>
<dbReference type="InterPro" id="IPR011990">
    <property type="entry name" value="TPR-like_helical_dom_sf"/>
</dbReference>
<feature type="compositionally biased region" description="Basic and acidic residues" evidence="2">
    <location>
        <begin position="468"/>
        <end position="480"/>
    </location>
</feature>
<dbReference type="PANTHER" id="PTHR22550">
    <property type="entry name" value="SPORE GERMINATION PROTEIN"/>
    <property type="match status" value="1"/>
</dbReference>
<comment type="caution">
    <text evidence="5">The sequence shown here is derived from an EMBL/GenBank/DDBJ whole genome shotgun (WGS) entry which is preliminary data.</text>
</comment>
<dbReference type="EMBL" id="JAUOPG010000010">
    <property type="protein sequence ID" value="MDO6454806.1"/>
    <property type="molecule type" value="Genomic_DNA"/>
</dbReference>
<dbReference type="Pfam" id="PF13519">
    <property type="entry name" value="VWA_2"/>
    <property type="match status" value="1"/>
</dbReference>
<dbReference type="PROSITE" id="PS50005">
    <property type="entry name" value="TPR"/>
    <property type="match status" value="1"/>
</dbReference>
<dbReference type="InterPro" id="IPR050768">
    <property type="entry name" value="UPF0353/GerABKA_families"/>
</dbReference>
<evidence type="ECO:0000313" key="6">
    <source>
        <dbReference type="Proteomes" id="UP001169862"/>
    </source>
</evidence>
<dbReference type="AlphaFoldDB" id="A0AAW7XKP3"/>
<evidence type="ECO:0000256" key="2">
    <source>
        <dbReference type="SAM" id="MobiDB-lite"/>
    </source>
</evidence>
<dbReference type="PROSITE" id="PS50293">
    <property type="entry name" value="TPR_REGION"/>
    <property type="match status" value="1"/>
</dbReference>
<dbReference type="SUPFAM" id="SSF53300">
    <property type="entry name" value="vWA-like"/>
    <property type="match status" value="1"/>
</dbReference>
<dbReference type="InterPro" id="IPR019734">
    <property type="entry name" value="TPR_rpt"/>
</dbReference>
<feature type="domain" description="VWFA" evidence="4">
    <location>
        <begin position="105"/>
        <end position="298"/>
    </location>
</feature>
<dbReference type="SUPFAM" id="SSF48452">
    <property type="entry name" value="TPR-like"/>
    <property type="match status" value="1"/>
</dbReference>
<feature type="compositionally biased region" description="Low complexity" evidence="2">
    <location>
        <begin position="568"/>
        <end position="586"/>
    </location>
</feature>
<name>A0AAW7XKP3_9GAMM</name>
<dbReference type="PROSITE" id="PS50234">
    <property type="entry name" value="VWFA"/>
    <property type="match status" value="1"/>
</dbReference>
<feature type="repeat" description="TPR" evidence="1">
    <location>
        <begin position="423"/>
        <end position="456"/>
    </location>
</feature>
<dbReference type="InterPro" id="IPR002035">
    <property type="entry name" value="VWF_A"/>
</dbReference>
<feature type="transmembrane region" description="Helical" evidence="3">
    <location>
        <begin position="71"/>
        <end position="92"/>
    </location>
</feature>
<dbReference type="Gene3D" id="3.40.50.410">
    <property type="entry name" value="von Willebrand factor, type A domain"/>
    <property type="match status" value="1"/>
</dbReference>
<dbReference type="SMART" id="SM00028">
    <property type="entry name" value="TPR"/>
    <property type="match status" value="1"/>
</dbReference>
<proteinExistence type="predicted"/>
<dbReference type="Proteomes" id="UP001169862">
    <property type="component" value="Unassembled WGS sequence"/>
</dbReference>